<dbReference type="PIRSF" id="PIRSF038984">
    <property type="entry name" value="FAD_binding_protein"/>
    <property type="match status" value="1"/>
</dbReference>
<proteinExistence type="predicted"/>
<accession>A0A1Q9JKU2</accession>
<dbReference type="OrthoDB" id="9772594at2"/>
<keyword evidence="3" id="KW-1185">Reference proteome</keyword>
<comment type="caution">
    <text evidence="2">The sequence shown here is derived from an EMBL/GenBank/DDBJ whole genome shotgun (WGS) entry which is preliminary data.</text>
</comment>
<dbReference type="InterPro" id="IPR036188">
    <property type="entry name" value="FAD/NAD-bd_sf"/>
</dbReference>
<gene>
    <name evidence="2" type="ORF">BHK98_12410</name>
</gene>
<dbReference type="RefSeq" id="WP_075714703.1">
    <property type="nucleotide sequence ID" value="NZ_MJIE01000001.1"/>
</dbReference>
<dbReference type="Gene3D" id="3.30.70.2700">
    <property type="match status" value="1"/>
</dbReference>
<dbReference type="Gene3D" id="3.50.50.60">
    <property type="entry name" value="FAD/NAD(P)-binding domain"/>
    <property type="match status" value="2"/>
</dbReference>
<dbReference type="Proteomes" id="UP000187404">
    <property type="component" value="Unassembled WGS sequence"/>
</dbReference>
<reference evidence="2 3" key="1">
    <citation type="journal article" date="2016" name="Appl. Environ. Microbiol.">
        <title>Function and Phylogeny of Bacterial Butyryl Coenzyme A:Acetate Transferases and Their Diversity in the Proximal Colon of Swine.</title>
        <authorList>
            <person name="Trachsel J."/>
            <person name="Bayles D.O."/>
            <person name="Looft T."/>
            <person name="Levine U.Y."/>
            <person name="Allen H.K."/>
        </authorList>
    </citation>
    <scope>NUCLEOTIDE SEQUENCE [LARGE SCALE GENOMIC DNA]</scope>
    <source>
        <strain evidence="2 3">68-3-10</strain>
    </source>
</reference>
<dbReference type="AlphaFoldDB" id="A0A1Q9JKU2"/>
<feature type="domain" description="FAD-dependent protein C-terminal" evidence="1">
    <location>
        <begin position="279"/>
        <end position="460"/>
    </location>
</feature>
<dbReference type="SUPFAM" id="SSF51905">
    <property type="entry name" value="FAD/NAD(P)-binding domain"/>
    <property type="match status" value="1"/>
</dbReference>
<evidence type="ECO:0000313" key="2">
    <source>
        <dbReference type="EMBL" id="OLR56796.1"/>
    </source>
</evidence>
<dbReference type="InterPro" id="IPR028348">
    <property type="entry name" value="FAD-binding_protein"/>
</dbReference>
<evidence type="ECO:0000259" key="1">
    <source>
        <dbReference type="Pfam" id="PF21688"/>
    </source>
</evidence>
<dbReference type="PANTHER" id="PTHR42842">
    <property type="entry name" value="FAD/NAD(P)-BINDING OXIDOREDUCTASE"/>
    <property type="match status" value="1"/>
</dbReference>
<dbReference type="PANTHER" id="PTHR42842:SF3">
    <property type="entry name" value="FAD_NAD(P)-BINDING OXIDOREDUCTASE FAMILY PROTEIN"/>
    <property type="match status" value="1"/>
</dbReference>
<dbReference type="EMBL" id="MJIE01000001">
    <property type="protein sequence ID" value="OLR56796.1"/>
    <property type="molecule type" value="Genomic_DNA"/>
</dbReference>
<dbReference type="STRING" id="1261640.BHK98_12410"/>
<sequence>MKVKRYRLTQLKLRLDESPNVIPEKIAKKFGHRDMQISDLTIVRKSVDARKKSDIRQVFTVDFTTDRELDLPVPKDVSYRPVPSGKEPMKHRPVIVGLGPCGIFCGMTLAERGYRPVIVERGYDMDTRIKVVNEFWNRGIFNPECNVQYGEGGAGTFSDGKLTTGIRDPRRFKVLDEFIEAGADPEIRYVQKPHVGTDILRHIVRNMRYKIENMGGDVEFDARMNRITTEGDRLTGLVIQQGYQLRHIDADNLILAMGHSSRDTLRSLLKSGLHMEQKPFSIGVRIEHPQQMVDESQYGSEAGNPYLPHATYKLVHHCENGRGVYTFCMCPGGEVIVASSETGRVVTNGMSYRQRNSGVANSGLLVDVRTSDFGSNHPLSGMEFQEKYEEIAFRNGGGNYKAPQTTWADFRDNTAAAQPVVESLPAFAVDAIREAMPHLGQKLKGFDADDARMTAVETRSSSPVRILRDEHFESNIKGLFPGGEGAGYAGGIMSSAVDGIRLAEEIIRRYAPME</sequence>
<protein>
    <submittedName>
        <fullName evidence="2">NAD(FAD)-utilizing dehydrogenase</fullName>
    </submittedName>
</protein>
<organism evidence="2 3">
    <name type="scientific">Hornefia porci</name>
    <dbReference type="NCBI Taxonomy" id="2652292"/>
    <lineage>
        <taxon>Bacteria</taxon>
        <taxon>Bacillati</taxon>
        <taxon>Bacillota</taxon>
        <taxon>Clostridia</taxon>
        <taxon>Peptostreptococcales</taxon>
        <taxon>Anaerovoracaceae</taxon>
        <taxon>Hornefia</taxon>
    </lineage>
</organism>
<dbReference type="InterPro" id="IPR049516">
    <property type="entry name" value="FAD-depend_C"/>
</dbReference>
<name>A0A1Q9JKU2_9FIRM</name>
<evidence type="ECO:0000313" key="3">
    <source>
        <dbReference type="Proteomes" id="UP000187404"/>
    </source>
</evidence>
<dbReference type="Pfam" id="PF21688">
    <property type="entry name" value="FAD-depend_C"/>
    <property type="match status" value="1"/>
</dbReference>